<proteinExistence type="predicted"/>
<evidence type="ECO:0000313" key="2">
    <source>
        <dbReference type="Proteomes" id="UP000327362"/>
    </source>
</evidence>
<protein>
    <submittedName>
        <fullName evidence="1">Uncharacterized protein</fullName>
    </submittedName>
</protein>
<accession>A0AAI8X2A4</accession>
<gene>
    <name evidence="1" type="ORF">JPH1_20710</name>
</gene>
<name>A0AAI8X2A4_MYCAV</name>
<dbReference type="AlphaFoldDB" id="A0AAI8X2A4"/>
<reference evidence="1 2" key="1">
    <citation type="submission" date="2019-09" db="EMBL/GenBank/DDBJ databases">
        <title>Complete genome sequence of Mycobacterium avium subsp. hominissuis strain JP-H-1.</title>
        <authorList>
            <person name="Kinoshita Y."/>
            <person name="Niwa H."/>
            <person name="Uchida-Fujii E."/>
            <person name="Nukada T."/>
        </authorList>
    </citation>
    <scope>NUCLEOTIDE SEQUENCE [LARGE SCALE GENOMIC DNA]</scope>
    <source>
        <strain evidence="1 2">JP-H-1</strain>
    </source>
</reference>
<sequence>MLPVKRGHRTGPAPERAMDNLIIGRTVGERVARGAQRWCGDLSDPDSVDAQSVWMAASSIIIASRFLESSNDRLVISAILRSR</sequence>
<dbReference type="EMBL" id="AP020326">
    <property type="protein sequence ID" value="BBN47596.1"/>
    <property type="molecule type" value="Genomic_DNA"/>
</dbReference>
<organism evidence="1 2">
    <name type="scientific">Mycobacterium avium subsp. hominissuis</name>
    <dbReference type="NCBI Taxonomy" id="439334"/>
    <lineage>
        <taxon>Bacteria</taxon>
        <taxon>Bacillati</taxon>
        <taxon>Actinomycetota</taxon>
        <taxon>Actinomycetes</taxon>
        <taxon>Mycobacteriales</taxon>
        <taxon>Mycobacteriaceae</taxon>
        <taxon>Mycobacterium</taxon>
        <taxon>Mycobacterium avium complex (MAC)</taxon>
    </lineage>
</organism>
<evidence type="ECO:0000313" key="1">
    <source>
        <dbReference type="EMBL" id="BBN47596.1"/>
    </source>
</evidence>
<dbReference type="Proteomes" id="UP000327362">
    <property type="component" value="Chromosome"/>
</dbReference>